<dbReference type="PANTHER" id="PTHR42718:SF46">
    <property type="entry name" value="BLR6921 PROTEIN"/>
    <property type="match status" value="1"/>
</dbReference>
<reference evidence="9" key="1">
    <citation type="submission" date="2023-03" db="EMBL/GenBank/DDBJ databases">
        <title>Actinorhabdospora filicis NBRC 111898.</title>
        <authorList>
            <person name="Ichikawa N."/>
            <person name="Sato H."/>
            <person name="Tonouchi N."/>
        </authorList>
    </citation>
    <scope>NUCLEOTIDE SEQUENCE</scope>
    <source>
        <strain evidence="9">NBRC 111898</strain>
    </source>
</reference>
<feature type="transmembrane region" description="Helical" evidence="7">
    <location>
        <begin position="301"/>
        <end position="322"/>
    </location>
</feature>
<keyword evidence="10" id="KW-1185">Reference proteome</keyword>
<feature type="transmembrane region" description="Helical" evidence="7">
    <location>
        <begin position="439"/>
        <end position="460"/>
    </location>
</feature>
<feature type="transmembrane region" description="Helical" evidence="7">
    <location>
        <begin position="167"/>
        <end position="187"/>
    </location>
</feature>
<dbReference type="GO" id="GO:0005886">
    <property type="term" value="C:plasma membrane"/>
    <property type="evidence" value="ECO:0007669"/>
    <property type="project" value="UniProtKB-SubCell"/>
</dbReference>
<evidence type="ECO:0000256" key="4">
    <source>
        <dbReference type="ARBA" id="ARBA00022692"/>
    </source>
</evidence>
<dbReference type="InterPro" id="IPR011701">
    <property type="entry name" value="MFS"/>
</dbReference>
<name>A0A9W6SQJ1_9ACTN</name>
<feature type="transmembrane region" description="Helical" evidence="7">
    <location>
        <begin position="79"/>
        <end position="98"/>
    </location>
</feature>
<evidence type="ECO:0000259" key="8">
    <source>
        <dbReference type="PROSITE" id="PS50850"/>
    </source>
</evidence>
<keyword evidence="5 7" id="KW-1133">Transmembrane helix</keyword>
<feature type="transmembrane region" description="Helical" evidence="7">
    <location>
        <begin position="362"/>
        <end position="383"/>
    </location>
</feature>
<dbReference type="CDD" id="cd17321">
    <property type="entry name" value="MFS_MMR_MDR_like"/>
    <property type="match status" value="1"/>
</dbReference>
<feature type="transmembrane region" description="Helical" evidence="7">
    <location>
        <begin position="395"/>
        <end position="419"/>
    </location>
</feature>
<organism evidence="9 10">
    <name type="scientific">Actinorhabdospora filicis</name>
    <dbReference type="NCBI Taxonomy" id="1785913"/>
    <lineage>
        <taxon>Bacteria</taxon>
        <taxon>Bacillati</taxon>
        <taxon>Actinomycetota</taxon>
        <taxon>Actinomycetes</taxon>
        <taxon>Micromonosporales</taxon>
        <taxon>Micromonosporaceae</taxon>
        <taxon>Actinorhabdospora</taxon>
    </lineage>
</organism>
<gene>
    <name evidence="9" type="ORF">Afil01_51290</name>
</gene>
<dbReference type="InterPro" id="IPR020846">
    <property type="entry name" value="MFS_dom"/>
</dbReference>
<keyword evidence="2" id="KW-0813">Transport</keyword>
<dbReference type="InterPro" id="IPR036259">
    <property type="entry name" value="MFS_trans_sf"/>
</dbReference>
<dbReference type="EMBL" id="BSTX01000004">
    <property type="protein sequence ID" value="GLZ80322.1"/>
    <property type="molecule type" value="Genomic_DNA"/>
</dbReference>
<dbReference type="Gene3D" id="1.20.1250.20">
    <property type="entry name" value="MFS general substrate transporter like domains"/>
    <property type="match status" value="1"/>
</dbReference>
<feature type="transmembrane region" description="Helical" evidence="7">
    <location>
        <begin position="268"/>
        <end position="289"/>
    </location>
</feature>
<dbReference type="Proteomes" id="UP001165079">
    <property type="component" value="Unassembled WGS sequence"/>
</dbReference>
<dbReference type="RefSeq" id="WP_285665475.1">
    <property type="nucleotide sequence ID" value="NZ_BSTX01000004.1"/>
</dbReference>
<evidence type="ECO:0000256" key="3">
    <source>
        <dbReference type="ARBA" id="ARBA00022475"/>
    </source>
</evidence>
<dbReference type="PROSITE" id="PS50850">
    <property type="entry name" value="MFS"/>
    <property type="match status" value="1"/>
</dbReference>
<feature type="transmembrane region" description="Helical" evidence="7">
    <location>
        <begin position="137"/>
        <end position="161"/>
    </location>
</feature>
<dbReference type="PANTHER" id="PTHR42718">
    <property type="entry name" value="MAJOR FACILITATOR SUPERFAMILY MULTIDRUG TRANSPORTER MFSC"/>
    <property type="match status" value="1"/>
</dbReference>
<evidence type="ECO:0000256" key="5">
    <source>
        <dbReference type="ARBA" id="ARBA00022989"/>
    </source>
</evidence>
<feature type="transmembrane region" description="Helical" evidence="7">
    <location>
        <begin position="199"/>
        <end position="220"/>
    </location>
</feature>
<evidence type="ECO:0000256" key="7">
    <source>
        <dbReference type="SAM" id="Phobius"/>
    </source>
</evidence>
<feature type="transmembrane region" description="Helical" evidence="7">
    <location>
        <begin position="12"/>
        <end position="37"/>
    </location>
</feature>
<evidence type="ECO:0000313" key="10">
    <source>
        <dbReference type="Proteomes" id="UP001165079"/>
    </source>
</evidence>
<dbReference type="Pfam" id="PF07690">
    <property type="entry name" value="MFS_1"/>
    <property type="match status" value="1"/>
</dbReference>
<feature type="transmembrane region" description="Helical" evidence="7">
    <location>
        <begin position="49"/>
        <end position="67"/>
    </location>
</feature>
<dbReference type="AlphaFoldDB" id="A0A9W6SQJ1"/>
<comment type="subcellular location">
    <subcellularLocation>
        <location evidence="1">Cell membrane</location>
        <topology evidence="1">Multi-pass membrane protein</topology>
    </subcellularLocation>
</comment>
<dbReference type="SUPFAM" id="SSF103473">
    <property type="entry name" value="MFS general substrate transporter"/>
    <property type="match status" value="2"/>
</dbReference>
<dbReference type="GO" id="GO:0022857">
    <property type="term" value="F:transmembrane transporter activity"/>
    <property type="evidence" value="ECO:0007669"/>
    <property type="project" value="InterPro"/>
</dbReference>
<feature type="transmembrane region" description="Helical" evidence="7">
    <location>
        <begin position="104"/>
        <end position="125"/>
    </location>
</feature>
<proteinExistence type="predicted"/>
<evidence type="ECO:0000256" key="1">
    <source>
        <dbReference type="ARBA" id="ARBA00004651"/>
    </source>
</evidence>
<dbReference type="Gene3D" id="1.20.1720.10">
    <property type="entry name" value="Multidrug resistance protein D"/>
    <property type="match status" value="1"/>
</dbReference>
<feature type="domain" description="Major facilitator superfamily (MFS) profile" evidence="8">
    <location>
        <begin position="13"/>
        <end position="465"/>
    </location>
</feature>
<sequence>MTTIPTCDRTGLRLALLAASQFLIAVDFDIVFVALPSIGRELGFTSQNLQWVISAYTVATGGLLLFGGRAADRLGARRVFAAGLALFGLASLVGGLAPTPGVLIAARAVQGLGGALLTPAVLRLINTEFGEKDRVRAFTVWSMAGSSGAAVGALGGGVLTSFLGWEWVLFVNVPVIALALLATPRLLNADGPVTASRKGFDVPGAIVATIGATLLVFGLVSGPEHGWVSVNGLGALLAGAALLAVFVWIERRSASPLMPLGLLRKRSLVVAMAVVFIFMGVIGTEYYLFTGYIQNVLGLPTLRAGLAFLPLSMLSMLAASKIAPAIVRRHGTRASITIGMIGVAASFAVLGTAMAAEGSYWTLLPGIALWGLGAGTAFPPIFMTAGSEVDADRQGVAGAMASTAQFIGGAVILAVLVAVANSGIDVHGAAPASDIASGLSTAAFAAGAVTLLGAGLARLLHKRRVETATEAVALAV</sequence>
<evidence type="ECO:0000256" key="2">
    <source>
        <dbReference type="ARBA" id="ARBA00022448"/>
    </source>
</evidence>
<accession>A0A9W6SQJ1</accession>
<keyword evidence="4 7" id="KW-0812">Transmembrane</keyword>
<keyword evidence="3" id="KW-1003">Cell membrane</keyword>
<evidence type="ECO:0000313" key="9">
    <source>
        <dbReference type="EMBL" id="GLZ80322.1"/>
    </source>
</evidence>
<feature type="transmembrane region" description="Helical" evidence="7">
    <location>
        <begin position="334"/>
        <end position="356"/>
    </location>
</feature>
<keyword evidence="6 7" id="KW-0472">Membrane</keyword>
<protein>
    <submittedName>
        <fullName evidence="9">MFS transporter</fullName>
    </submittedName>
</protein>
<feature type="transmembrane region" description="Helical" evidence="7">
    <location>
        <begin position="226"/>
        <end position="248"/>
    </location>
</feature>
<evidence type="ECO:0000256" key="6">
    <source>
        <dbReference type="ARBA" id="ARBA00023136"/>
    </source>
</evidence>
<comment type="caution">
    <text evidence="9">The sequence shown here is derived from an EMBL/GenBank/DDBJ whole genome shotgun (WGS) entry which is preliminary data.</text>
</comment>